<dbReference type="InterPro" id="IPR036390">
    <property type="entry name" value="WH_DNA-bd_sf"/>
</dbReference>
<dbReference type="GO" id="GO:0006950">
    <property type="term" value="P:response to stress"/>
    <property type="evidence" value="ECO:0007669"/>
    <property type="project" value="TreeGrafter"/>
</dbReference>
<dbReference type="PANTHER" id="PTHR33164:SF43">
    <property type="entry name" value="HTH-TYPE TRANSCRIPTIONAL REPRESSOR YETL"/>
    <property type="match status" value="1"/>
</dbReference>
<feature type="region of interest" description="Disordered" evidence="1">
    <location>
        <begin position="1"/>
        <end position="24"/>
    </location>
</feature>
<dbReference type="SMART" id="SM00347">
    <property type="entry name" value="HTH_MARR"/>
    <property type="match status" value="1"/>
</dbReference>
<dbReference type="EMBL" id="AP012204">
    <property type="protein sequence ID" value="BAK33291.1"/>
    <property type="molecule type" value="Genomic_DNA"/>
</dbReference>
<dbReference type="Gene3D" id="1.10.10.10">
    <property type="entry name" value="Winged helix-like DNA-binding domain superfamily/Winged helix DNA-binding domain"/>
    <property type="match status" value="1"/>
</dbReference>
<dbReference type="InterPro" id="IPR000835">
    <property type="entry name" value="HTH_MarR-typ"/>
</dbReference>
<reference evidence="3 4" key="1">
    <citation type="submission" date="2011-05" db="EMBL/GenBank/DDBJ databases">
        <title>Whole genome sequence of Microlunatus phosphovorus NM-1.</title>
        <authorList>
            <person name="Hosoyama A."/>
            <person name="Sasaki K."/>
            <person name="Harada T."/>
            <person name="Igarashi R."/>
            <person name="Kawakoshi A."/>
            <person name="Sasagawa M."/>
            <person name="Fukada J."/>
            <person name="Nakamura S."/>
            <person name="Katano Y."/>
            <person name="Hanada S."/>
            <person name="Kamagata Y."/>
            <person name="Nakamura N."/>
            <person name="Yamazaki S."/>
            <person name="Fujita N."/>
        </authorList>
    </citation>
    <scope>NUCLEOTIDE SEQUENCE [LARGE SCALE GENOMIC DNA]</scope>
    <source>
        <strain evidence="4">ATCC 700054 / DSM 10555 / JCM 9379 / NBRC 101784 / NCIMB 13414 / VKM Ac-1990 / NM-1</strain>
    </source>
</reference>
<dbReference type="InterPro" id="IPR036388">
    <property type="entry name" value="WH-like_DNA-bd_sf"/>
</dbReference>
<dbReference type="Proteomes" id="UP000007947">
    <property type="component" value="Chromosome"/>
</dbReference>
<dbReference type="AlphaFoldDB" id="F5XHZ6"/>
<evidence type="ECO:0000313" key="3">
    <source>
        <dbReference type="EMBL" id="BAK33291.1"/>
    </source>
</evidence>
<evidence type="ECO:0000256" key="1">
    <source>
        <dbReference type="SAM" id="MobiDB-lite"/>
    </source>
</evidence>
<accession>F5XHZ6</accession>
<feature type="domain" description="HTH marR-type" evidence="2">
    <location>
        <begin position="49"/>
        <end position="150"/>
    </location>
</feature>
<dbReference type="STRING" id="1032480.MLP_02770"/>
<dbReference type="HOGENOM" id="CLU_083287_5_0_11"/>
<evidence type="ECO:0000259" key="2">
    <source>
        <dbReference type="SMART" id="SM00347"/>
    </source>
</evidence>
<dbReference type="PANTHER" id="PTHR33164">
    <property type="entry name" value="TRANSCRIPTIONAL REGULATOR, MARR FAMILY"/>
    <property type="match status" value="1"/>
</dbReference>
<name>F5XHZ6_MICPN</name>
<gene>
    <name evidence="3" type="ordered locus">MLP_02770</name>
</gene>
<keyword evidence="4" id="KW-1185">Reference proteome</keyword>
<dbReference type="RefSeq" id="WP_013861180.1">
    <property type="nucleotide sequence ID" value="NC_015635.1"/>
</dbReference>
<proteinExistence type="predicted"/>
<protein>
    <submittedName>
        <fullName evidence="3">Putative MarR family transcriptional regulator</fullName>
    </submittedName>
</protein>
<dbReference type="KEGG" id="mph:MLP_02770"/>
<dbReference type="Pfam" id="PF12802">
    <property type="entry name" value="MarR_2"/>
    <property type="match status" value="1"/>
</dbReference>
<dbReference type="GO" id="GO:0003700">
    <property type="term" value="F:DNA-binding transcription factor activity"/>
    <property type="evidence" value="ECO:0007669"/>
    <property type="project" value="InterPro"/>
</dbReference>
<organism evidence="3 4">
    <name type="scientific">Microlunatus phosphovorus (strain ATCC 700054 / DSM 10555 / JCM 9379 / NBRC 101784 / NCIMB 13414 / VKM Ac-1990 / NM-1)</name>
    <dbReference type="NCBI Taxonomy" id="1032480"/>
    <lineage>
        <taxon>Bacteria</taxon>
        <taxon>Bacillati</taxon>
        <taxon>Actinomycetota</taxon>
        <taxon>Actinomycetes</taxon>
        <taxon>Propionibacteriales</taxon>
        <taxon>Propionibacteriaceae</taxon>
        <taxon>Microlunatus</taxon>
    </lineage>
</organism>
<dbReference type="InterPro" id="IPR039422">
    <property type="entry name" value="MarR/SlyA-like"/>
</dbReference>
<evidence type="ECO:0000313" key="4">
    <source>
        <dbReference type="Proteomes" id="UP000007947"/>
    </source>
</evidence>
<dbReference type="eggNOG" id="COG1846">
    <property type="taxonomic scope" value="Bacteria"/>
</dbReference>
<dbReference type="SUPFAM" id="SSF46785">
    <property type="entry name" value="Winged helix' DNA-binding domain"/>
    <property type="match status" value="1"/>
</dbReference>
<sequence length="183" mass="19744">MSEPAGQHPSRRTSQPESFPPRTTAGDALTELVLPVFELNGEFLAAAKDISKPAGLTPAWWQVLGATLDEPLAVAEIARRVGLGLARQSVQRTADLLVDKGWAAYRDNPQHRRAKLLEPTPTGRDTLLRLRNAQHVWANTVGTEVGADELKAALGTIRRIIDASRRARQTLDTSGAPSSANNG</sequence>